<gene>
    <name evidence="1" type="ORF">K432DRAFT_395153</name>
</gene>
<dbReference type="EMBL" id="KV745088">
    <property type="protein sequence ID" value="OCK77970.1"/>
    <property type="molecule type" value="Genomic_DNA"/>
</dbReference>
<sequence>MCIEPYTLLFKLLPPLPQQRQCNSKWVHQRPYDLEERTVDADLSPDAISGPVRSIIYNSSNMSSIALAYYTIKRCLVARKHSTSSFSRKIKITAAMQSPPSTNPLPSPATLFPSKISPSPSPTTLRGAVYEHEAILDLTDPYLLFSDLSLDIVRIYCFGPTTSLFEYGS</sequence>
<dbReference type="AlphaFoldDB" id="A0A8E2E654"/>
<keyword evidence="2" id="KW-1185">Reference proteome</keyword>
<accession>A0A8E2E654</accession>
<proteinExistence type="predicted"/>
<protein>
    <submittedName>
        <fullName evidence="1">Uncharacterized protein</fullName>
    </submittedName>
</protein>
<dbReference type="Proteomes" id="UP000250266">
    <property type="component" value="Unassembled WGS sequence"/>
</dbReference>
<reference evidence="1 2" key="1">
    <citation type="journal article" date="2016" name="Nat. Commun.">
        <title>Ectomycorrhizal ecology is imprinted in the genome of the dominant symbiotic fungus Cenococcum geophilum.</title>
        <authorList>
            <consortium name="DOE Joint Genome Institute"/>
            <person name="Peter M."/>
            <person name="Kohler A."/>
            <person name="Ohm R.A."/>
            <person name="Kuo A."/>
            <person name="Krutzmann J."/>
            <person name="Morin E."/>
            <person name="Arend M."/>
            <person name="Barry K.W."/>
            <person name="Binder M."/>
            <person name="Choi C."/>
            <person name="Clum A."/>
            <person name="Copeland A."/>
            <person name="Grisel N."/>
            <person name="Haridas S."/>
            <person name="Kipfer T."/>
            <person name="LaButti K."/>
            <person name="Lindquist E."/>
            <person name="Lipzen A."/>
            <person name="Maire R."/>
            <person name="Meier B."/>
            <person name="Mihaltcheva S."/>
            <person name="Molinier V."/>
            <person name="Murat C."/>
            <person name="Poggeler S."/>
            <person name="Quandt C.A."/>
            <person name="Sperisen C."/>
            <person name="Tritt A."/>
            <person name="Tisserant E."/>
            <person name="Crous P.W."/>
            <person name="Henrissat B."/>
            <person name="Nehls U."/>
            <person name="Egli S."/>
            <person name="Spatafora J.W."/>
            <person name="Grigoriev I.V."/>
            <person name="Martin F.M."/>
        </authorList>
    </citation>
    <scope>NUCLEOTIDE SEQUENCE [LARGE SCALE GENOMIC DNA]</scope>
    <source>
        <strain evidence="1 2">CBS 459.81</strain>
    </source>
</reference>
<evidence type="ECO:0000313" key="1">
    <source>
        <dbReference type="EMBL" id="OCK77970.1"/>
    </source>
</evidence>
<name>A0A8E2E654_9PEZI</name>
<evidence type="ECO:0000313" key="2">
    <source>
        <dbReference type="Proteomes" id="UP000250266"/>
    </source>
</evidence>
<organism evidence="1 2">
    <name type="scientific">Lepidopterella palustris CBS 459.81</name>
    <dbReference type="NCBI Taxonomy" id="1314670"/>
    <lineage>
        <taxon>Eukaryota</taxon>
        <taxon>Fungi</taxon>
        <taxon>Dikarya</taxon>
        <taxon>Ascomycota</taxon>
        <taxon>Pezizomycotina</taxon>
        <taxon>Dothideomycetes</taxon>
        <taxon>Pleosporomycetidae</taxon>
        <taxon>Mytilinidiales</taxon>
        <taxon>Argynnaceae</taxon>
        <taxon>Lepidopterella</taxon>
    </lineage>
</organism>